<evidence type="ECO:0000259" key="7">
    <source>
        <dbReference type="PROSITE" id="PS51272"/>
    </source>
</evidence>
<evidence type="ECO:0000256" key="2">
    <source>
        <dbReference type="ARBA" id="ARBA00022670"/>
    </source>
</evidence>
<dbReference type="EMBL" id="LYPA01000071">
    <property type="protein sequence ID" value="OBR63681.1"/>
    <property type="molecule type" value="Genomic_DNA"/>
</dbReference>
<organism evidence="8 9">
    <name type="scientific">Paenibacillus oryzae</name>
    <dbReference type="NCBI Taxonomy" id="1844972"/>
    <lineage>
        <taxon>Bacteria</taxon>
        <taxon>Bacillati</taxon>
        <taxon>Bacillota</taxon>
        <taxon>Bacilli</taxon>
        <taxon>Bacillales</taxon>
        <taxon>Paenibacillaceae</taxon>
        <taxon>Paenibacillus</taxon>
    </lineage>
</organism>
<dbReference type="InterPro" id="IPR015500">
    <property type="entry name" value="Peptidase_S8_subtilisin-rel"/>
</dbReference>
<dbReference type="PROSITE" id="PS00138">
    <property type="entry name" value="SUBTILASE_SER"/>
    <property type="match status" value="1"/>
</dbReference>
<dbReference type="SUPFAM" id="SSF89260">
    <property type="entry name" value="Collagen-binding domain"/>
    <property type="match status" value="2"/>
</dbReference>
<evidence type="ECO:0000256" key="4">
    <source>
        <dbReference type="ARBA" id="ARBA00022825"/>
    </source>
</evidence>
<keyword evidence="3 5" id="KW-0378">Hydrolase</keyword>
<evidence type="ECO:0000256" key="6">
    <source>
        <dbReference type="RuleBase" id="RU003355"/>
    </source>
</evidence>
<name>A0A1A5YDH5_9BACL</name>
<dbReference type="AlphaFoldDB" id="A0A1A5YDH5"/>
<dbReference type="PANTHER" id="PTHR43399">
    <property type="entry name" value="SUBTILISIN-RELATED"/>
    <property type="match status" value="1"/>
</dbReference>
<dbReference type="PROSITE" id="PS51272">
    <property type="entry name" value="SLH"/>
    <property type="match status" value="2"/>
</dbReference>
<dbReference type="Gene3D" id="2.60.120.380">
    <property type="match status" value="3"/>
</dbReference>
<dbReference type="STRING" id="1844972.A7K91_06500"/>
<protein>
    <recommendedName>
        <fullName evidence="7">SLH domain-containing protein</fullName>
    </recommendedName>
</protein>
<accession>A0A1A5YDH5</accession>
<dbReference type="InterPro" id="IPR023828">
    <property type="entry name" value="Peptidase_S8_Ser-AS"/>
</dbReference>
<sequence>MKAWEQLTGNTDLTIALIDTGVDLNHPDLADNLVPGINLIDPQKEPQDDNGHGTSVAGVVGAVGNNGVGVSGVLWKASIMPVKALDKWGDGTEKDLGEGILQAIRKDAKIIIMSVGLYRYSPYMMDIVKYAENKGVLLVASSGNDGVSLGSKASVKYPAAYPTVLAVGGAKPGGAPDGRSNTGPELDLIAPWNVYTTALGGGYKKEEGTSMAAPQVAAAAALAWGRNPDFSPAQIRALLRQTAKSPGAAGVDQQSGYGLIQIDKAIQEQLEADAYEPNNTLSTASVFPLGTQLLAELSSSKDEDWFVIDAPYDGKLTLDFEGLLAVKQTMPAVRISHYAGGQLQRSEDARLSSKSVAFDVKKGKQHIKVSFGNPNQSLPLAYSLVSTFGIAPDAFEPNDRMADAAVLQPKNATILGNFHQTADRDWYVMEFKQAGKLQLSVSVSTARMDAGLSLQREGQSLVLYDDHGEGGTEVTPVISVTPGKYYIRVHNAISLDASPVTGVYNLKIDFKPQLTDPNEPNDKSYEAIMMRPGSEYLGVIDKASDTDWFQFRLSKESVVSLSVTDVPTSVSLRVDGYDKQMRPLISSNTSSSGRLQSKELVLQAGVYYVKLTADGVFHDQYYRLKVMVEELESGFRDIGDHWAKDEITALSRDGIINGVGNYRFAPDRTITRAEAVAMIAKAFKPLSTGVTARAAFKDVQSSHWAADSISKGVQQGWVTGFPDGTFRPDQAVTRAEMAVMIGKAKGIKPQISSIRPFADVSATDWYAPMLRAMKNDGKLSGVQPNLFKPVGQASRASFSALLFRYYKNS</sequence>
<evidence type="ECO:0000256" key="3">
    <source>
        <dbReference type="ARBA" id="ARBA00022801"/>
    </source>
</evidence>
<evidence type="ECO:0000313" key="8">
    <source>
        <dbReference type="EMBL" id="OBR63681.1"/>
    </source>
</evidence>
<evidence type="ECO:0000313" key="9">
    <source>
        <dbReference type="Proteomes" id="UP000092024"/>
    </source>
</evidence>
<comment type="caution">
    <text evidence="8">The sequence shown here is derived from an EMBL/GenBank/DDBJ whole genome shotgun (WGS) entry which is preliminary data.</text>
</comment>
<dbReference type="SUPFAM" id="SSF52743">
    <property type="entry name" value="Subtilisin-like"/>
    <property type="match status" value="1"/>
</dbReference>
<dbReference type="PROSITE" id="PS00136">
    <property type="entry name" value="SUBTILASE_ASP"/>
    <property type="match status" value="1"/>
</dbReference>
<evidence type="ECO:0000256" key="5">
    <source>
        <dbReference type="PROSITE-ProRule" id="PRU01240"/>
    </source>
</evidence>
<gene>
    <name evidence="8" type="ORF">A7K91_06500</name>
</gene>
<keyword evidence="4 5" id="KW-0720">Serine protease</keyword>
<dbReference type="InterPro" id="IPR036852">
    <property type="entry name" value="Peptidase_S8/S53_dom_sf"/>
</dbReference>
<dbReference type="GO" id="GO:0006508">
    <property type="term" value="P:proteolysis"/>
    <property type="evidence" value="ECO:0007669"/>
    <property type="project" value="UniProtKB-KW"/>
</dbReference>
<dbReference type="Pfam" id="PF00395">
    <property type="entry name" value="SLH"/>
    <property type="match status" value="2"/>
</dbReference>
<dbReference type="PANTHER" id="PTHR43399:SF4">
    <property type="entry name" value="CELL WALL-ASSOCIATED PROTEASE"/>
    <property type="match status" value="1"/>
</dbReference>
<dbReference type="PROSITE" id="PS00137">
    <property type="entry name" value="SUBTILASE_HIS"/>
    <property type="match status" value="1"/>
</dbReference>
<dbReference type="PROSITE" id="PS51892">
    <property type="entry name" value="SUBTILASE"/>
    <property type="match status" value="1"/>
</dbReference>
<feature type="active site" description="Charge relay system" evidence="5">
    <location>
        <position position="210"/>
    </location>
</feature>
<dbReference type="Gene3D" id="3.40.50.200">
    <property type="entry name" value="Peptidase S8/S53 domain"/>
    <property type="match status" value="1"/>
</dbReference>
<reference evidence="8 9" key="1">
    <citation type="submission" date="2016-05" db="EMBL/GenBank/DDBJ databases">
        <title>Paenibacillus oryzae. sp. nov., isolated from the rice root.</title>
        <authorList>
            <person name="Zhang J."/>
            <person name="Zhang X."/>
        </authorList>
    </citation>
    <scope>NUCLEOTIDE SEQUENCE [LARGE SCALE GENOMIC DNA]</scope>
    <source>
        <strain evidence="8 9">1DrF-4</strain>
    </source>
</reference>
<keyword evidence="2 5" id="KW-0645">Protease</keyword>
<comment type="similarity">
    <text evidence="1 5 6">Belongs to the peptidase S8 family.</text>
</comment>
<dbReference type="Proteomes" id="UP000092024">
    <property type="component" value="Unassembled WGS sequence"/>
</dbReference>
<feature type="active site" description="Charge relay system" evidence="5">
    <location>
        <position position="52"/>
    </location>
</feature>
<dbReference type="PRINTS" id="PR00723">
    <property type="entry name" value="SUBTILISIN"/>
</dbReference>
<feature type="domain" description="SLH" evidence="7">
    <location>
        <begin position="692"/>
        <end position="755"/>
    </location>
</feature>
<feature type="domain" description="SLH" evidence="7">
    <location>
        <begin position="630"/>
        <end position="691"/>
    </location>
</feature>
<dbReference type="InterPro" id="IPR000209">
    <property type="entry name" value="Peptidase_S8/S53_dom"/>
</dbReference>
<dbReference type="InterPro" id="IPR051048">
    <property type="entry name" value="Peptidase_S8/S53_subtilisin"/>
</dbReference>
<dbReference type="InterPro" id="IPR023827">
    <property type="entry name" value="Peptidase_S8_Asp-AS"/>
</dbReference>
<dbReference type="GO" id="GO:0004252">
    <property type="term" value="F:serine-type endopeptidase activity"/>
    <property type="evidence" value="ECO:0007669"/>
    <property type="project" value="UniProtKB-UniRule"/>
</dbReference>
<dbReference type="InterPro" id="IPR022398">
    <property type="entry name" value="Peptidase_S8_His-AS"/>
</dbReference>
<keyword evidence="9" id="KW-1185">Reference proteome</keyword>
<dbReference type="InterPro" id="IPR001119">
    <property type="entry name" value="SLH_dom"/>
</dbReference>
<dbReference type="Pfam" id="PF00082">
    <property type="entry name" value="Peptidase_S8"/>
    <property type="match status" value="1"/>
</dbReference>
<evidence type="ECO:0000256" key="1">
    <source>
        <dbReference type="ARBA" id="ARBA00011073"/>
    </source>
</evidence>
<feature type="active site" description="Charge relay system" evidence="5">
    <location>
        <position position="19"/>
    </location>
</feature>
<proteinExistence type="inferred from homology"/>